<dbReference type="InterPro" id="IPR009422">
    <property type="entry name" value="Gemin6"/>
</dbReference>
<dbReference type="PANTHER" id="PTHR14710:SF2">
    <property type="entry name" value="GEM-ASSOCIATED PROTEIN 6"/>
    <property type="match status" value="1"/>
</dbReference>
<gene>
    <name evidence="3 4" type="primary">LOC101855801</name>
</gene>
<evidence type="ECO:0000259" key="1">
    <source>
        <dbReference type="PROSITE" id="PS52001"/>
    </source>
</evidence>
<proteinExistence type="predicted"/>
<feature type="domain" description="AD" evidence="1">
    <location>
        <begin position="80"/>
        <end position="183"/>
    </location>
</feature>
<evidence type="ECO:0000313" key="2">
    <source>
        <dbReference type="Proteomes" id="UP000694888"/>
    </source>
</evidence>
<evidence type="ECO:0000313" key="3">
    <source>
        <dbReference type="RefSeq" id="XP_005101201.2"/>
    </source>
</evidence>
<dbReference type="Proteomes" id="UP000694888">
    <property type="component" value="Unplaced"/>
</dbReference>
<sequence length="183" mass="20391">MAQPVNSGMETASHPIFSHDPKGWTELVHCNVVIDTDDGMQHTGYVYTVDPVSECMVLISSRSGEPVPSTEFSMKIILRSSVVKIKVSQEPDDGVKKWFGSLFRAGVDEVLGEDELQARKEKLKLWLEKNRFPVSVSGHDEQSLSISDALVVRPPYTEQSCLSTNEIILLRVQGLIKNMPDSF</sequence>
<dbReference type="Gene3D" id="2.30.30.100">
    <property type="match status" value="1"/>
</dbReference>
<dbReference type="Pfam" id="PF20417">
    <property type="entry name" value="Gemin6_C"/>
    <property type="match status" value="1"/>
</dbReference>
<dbReference type="PROSITE" id="PS52001">
    <property type="entry name" value="AD"/>
    <property type="match status" value="1"/>
</dbReference>
<dbReference type="RefSeq" id="XP_005101201.2">
    <property type="nucleotide sequence ID" value="XM_005101144.3"/>
</dbReference>
<dbReference type="GeneID" id="101855801"/>
<dbReference type="PANTHER" id="PTHR14710">
    <property type="entry name" value="GEM-ASSOCIATED PROTEIN 6"/>
    <property type="match status" value="1"/>
</dbReference>
<dbReference type="InterPro" id="IPR047574">
    <property type="entry name" value="AD"/>
</dbReference>
<accession>A0ABM1VVC9</accession>
<keyword evidence="2" id="KW-1185">Reference proteome</keyword>
<protein>
    <submittedName>
        <fullName evidence="3 4">Gem-associated protein 6</fullName>
    </submittedName>
</protein>
<dbReference type="RefSeq" id="XP_035826371.1">
    <property type="nucleotide sequence ID" value="XM_035970478.1"/>
</dbReference>
<name>A0ABM1VVC9_APLCA</name>
<organism evidence="2 4">
    <name type="scientific">Aplysia californica</name>
    <name type="common">California sea hare</name>
    <dbReference type="NCBI Taxonomy" id="6500"/>
    <lineage>
        <taxon>Eukaryota</taxon>
        <taxon>Metazoa</taxon>
        <taxon>Spiralia</taxon>
        <taxon>Lophotrochozoa</taxon>
        <taxon>Mollusca</taxon>
        <taxon>Gastropoda</taxon>
        <taxon>Heterobranchia</taxon>
        <taxon>Euthyneura</taxon>
        <taxon>Tectipleura</taxon>
        <taxon>Aplysiida</taxon>
        <taxon>Aplysioidea</taxon>
        <taxon>Aplysiidae</taxon>
        <taxon>Aplysia</taxon>
    </lineage>
</organism>
<dbReference type="InterPro" id="IPR046856">
    <property type="entry name" value="Gemin6_C"/>
</dbReference>
<reference evidence="3 4" key="1">
    <citation type="submission" date="2025-05" db="UniProtKB">
        <authorList>
            <consortium name="RefSeq"/>
        </authorList>
    </citation>
    <scope>IDENTIFICATION</scope>
</reference>
<evidence type="ECO:0000313" key="4">
    <source>
        <dbReference type="RefSeq" id="XP_035826371.1"/>
    </source>
</evidence>